<sequence length="697" mass="76878">MPHHHPHNYIENVKELDAQDATPVTVAGVGYNSFFSSAMPTVIDASTSGGQGSIDANVYICTSTQQVLNSLRINASIAVSSPWGSFKERLEFVSSLKTTTTTVVILAIATSVTDSSRVTGVTFYTPFTKAADLYARGGDSYVSSIARGGQYMAAYSFHAYDEETFQSVVNSAGANFSGRSSSFSASFDTNIRNIAQTTKVTSQFDQHGVGFSASRLHTQEKIVDFVLDFGTMKLDAPALISFATTSYRAVQDCPSDFDQIYQYLNEYIDPTNSGNGYSDIEFMAKMSLAIVKDVAQTYNYYGLGSVDPRFGTVPSDLHKIVDSISTWRREPTANFALIPGSFVAGGDGGGPFQDITPQMIPWRIAPASITIWGDPSSWLTRIQMTWETQNLNQPSFSHSWGLGHIDIGCPTIQLGPGEKITQLGAAYSSTQFLCRLSVTTSQQPAIIYPDGNSGGRIQTWTPPANSSFVGFSGRWGAYIDQICPVYVQFAPATWTNLYHSSKLFSPTQPTHFLTQPTHFPPESDLVPSYPDHPSDPHPQRRRKVYLQRGGWEGWMQVNIAVLLKEFYPNVTLQREEHVYTGSNMRADLTFKIAGEPTQVVELKVESLWQDASAGVSGFLAAYKKDIDKISNNQLVASLRPAKVYVIGLTCKDQVFQYMRNLSNWYPYANAFKYTCLVPGTGTEDALYMWCVVKSRRA</sequence>
<comment type="caution">
    <text evidence="2">The sequence shown here is derived from an EMBL/GenBank/DDBJ whole genome shotgun (WGS) entry which is preliminary data.</text>
</comment>
<dbReference type="EMBL" id="BBXM02000003">
    <property type="protein sequence ID" value="GIC88962.1"/>
    <property type="molecule type" value="Genomic_DNA"/>
</dbReference>
<dbReference type="GeneID" id="66992840"/>
<dbReference type="SUPFAM" id="SSF51101">
    <property type="entry name" value="Mannose-binding lectins"/>
    <property type="match status" value="1"/>
</dbReference>
<evidence type="ECO:0000313" key="3">
    <source>
        <dbReference type="Proteomes" id="UP000036893"/>
    </source>
</evidence>
<dbReference type="InterPro" id="IPR001229">
    <property type="entry name" value="Jacalin-like_lectin_dom"/>
</dbReference>
<reference evidence="2" key="2">
    <citation type="submission" date="2021-01" db="EMBL/GenBank/DDBJ databases">
        <title>Pan-genome distribution and transcriptional activeness of fungal secondary metabolism genes in Aspergillus section Fumigati.</title>
        <authorList>
            <person name="Takahashi H."/>
            <person name="Umemura M."/>
            <person name="Ninomiya A."/>
            <person name="Kusuya Y."/>
            <person name="Urayama S."/>
            <person name="Shimizu M."/>
            <person name="Watanabe A."/>
            <person name="Kamei K."/>
            <person name="Yaguchi T."/>
            <person name="Hagiwara D."/>
        </authorList>
    </citation>
    <scope>NUCLEOTIDE SEQUENCE</scope>
    <source>
        <strain evidence="2">IFM 46973</strain>
    </source>
</reference>
<protein>
    <recommendedName>
        <fullName evidence="1">Jacalin-type lectin domain-containing protein</fullName>
    </recommendedName>
</protein>
<reference evidence="2" key="1">
    <citation type="journal article" date="2015" name="Genome Announc.">
        <title>Draft Genome Sequence of the Pathogenic Filamentous Fungus Aspergillus udagawae Strain IFM 46973T.</title>
        <authorList>
            <person name="Kusuya Y."/>
            <person name="Takahashi-Nakaguchi A."/>
            <person name="Takahashi H."/>
            <person name="Yaguchi T."/>
        </authorList>
    </citation>
    <scope>NUCLEOTIDE SEQUENCE</scope>
    <source>
        <strain evidence="2">IFM 46973</strain>
    </source>
</reference>
<name>A0A8E0UX05_9EURO</name>
<dbReference type="Pfam" id="PF01419">
    <property type="entry name" value="Jacalin"/>
    <property type="match status" value="1"/>
</dbReference>
<proteinExistence type="predicted"/>
<evidence type="ECO:0000259" key="1">
    <source>
        <dbReference type="Pfam" id="PF01419"/>
    </source>
</evidence>
<organism evidence="2 3">
    <name type="scientific">Aspergillus udagawae</name>
    <dbReference type="NCBI Taxonomy" id="91492"/>
    <lineage>
        <taxon>Eukaryota</taxon>
        <taxon>Fungi</taxon>
        <taxon>Dikarya</taxon>
        <taxon>Ascomycota</taxon>
        <taxon>Pezizomycotina</taxon>
        <taxon>Eurotiomycetes</taxon>
        <taxon>Eurotiomycetidae</taxon>
        <taxon>Eurotiales</taxon>
        <taxon>Aspergillaceae</taxon>
        <taxon>Aspergillus</taxon>
        <taxon>Aspergillus subgen. Fumigati</taxon>
    </lineage>
</organism>
<dbReference type="AlphaFoldDB" id="A0A8E0UX05"/>
<dbReference type="RefSeq" id="XP_043146228.1">
    <property type="nucleotide sequence ID" value="XM_043290293.1"/>
</dbReference>
<dbReference type="Proteomes" id="UP000036893">
    <property type="component" value="Unassembled WGS sequence"/>
</dbReference>
<accession>A0A8E0UX05</accession>
<gene>
    <name evidence="2" type="ORF">Aud_005364</name>
</gene>
<evidence type="ECO:0000313" key="2">
    <source>
        <dbReference type="EMBL" id="GIC88962.1"/>
    </source>
</evidence>
<dbReference type="Gene3D" id="2.100.10.30">
    <property type="entry name" value="Jacalin-like lectin domain"/>
    <property type="match status" value="1"/>
</dbReference>
<dbReference type="InterPro" id="IPR036404">
    <property type="entry name" value="Jacalin-like_lectin_dom_sf"/>
</dbReference>
<feature type="domain" description="Jacalin-type lectin" evidence="1">
    <location>
        <begin position="344"/>
        <end position="482"/>
    </location>
</feature>